<evidence type="ECO:0000313" key="2">
    <source>
        <dbReference type="Proteomes" id="UP001217417"/>
    </source>
</evidence>
<gene>
    <name evidence="1" type="ORF">POJ06DRAFT_241123</name>
</gene>
<dbReference type="RefSeq" id="XP_056040566.1">
    <property type="nucleotide sequence ID" value="XM_056186118.1"/>
</dbReference>
<proteinExistence type="predicted"/>
<accession>A0AAD7QLL9</accession>
<comment type="caution">
    <text evidence="1">The sequence shown here is derived from an EMBL/GenBank/DDBJ whole genome shotgun (WGS) entry which is preliminary data.</text>
</comment>
<evidence type="ECO:0000313" key="1">
    <source>
        <dbReference type="EMBL" id="KAJ8097116.1"/>
    </source>
</evidence>
<reference evidence="1" key="1">
    <citation type="submission" date="2023-03" db="EMBL/GenBank/DDBJ databases">
        <title>Near-Complete genome sequence of Lipomyces tetrasporous NRRL Y-64009, an oleaginous yeast capable of growing on lignocellulosic hydrolysates.</title>
        <authorList>
            <consortium name="Lawrence Berkeley National Laboratory"/>
            <person name="Jagtap S.S."/>
            <person name="Liu J.-J."/>
            <person name="Walukiewicz H.E."/>
            <person name="Pangilinan J."/>
            <person name="Lipzen A."/>
            <person name="Ahrendt S."/>
            <person name="Koriabine M."/>
            <person name="Cobaugh K."/>
            <person name="Salamov A."/>
            <person name="Yoshinaga Y."/>
            <person name="Ng V."/>
            <person name="Daum C."/>
            <person name="Grigoriev I.V."/>
            <person name="Slininger P.J."/>
            <person name="Dien B.S."/>
            <person name="Jin Y.-S."/>
            <person name="Rao C.V."/>
        </authorList>
    </citation>
    <scope>NUCLEOTIDE SEQUENCE</scope>
    <source>
        <strain evidence="1">NRRL Y-64009</strain>
    </source>
</reference>
<dbReference type="Proteomes" id="UP001217417">
    <property type="component" value="Unassembled WGS sequence"/>
</dbReference>
<dbReference type="GeneID" id="80881284"/>
<organism evidence="1 2">
    <name type="scientific">Lipomyces tetrasporus</name>
    <dbReference type="NCBI Taxonomy" id="54092"/>
    <lineage>
        <taxon>Eukaryota</taxon>
        <taxon>Fungi</taxon>
        <taxon>Dikarya</taxon>
        <taxon>Ascomycota</taxon>
        <taxon>Saccharomycotina</taxon>
        <taxon>Lipomycetes</taxon>
        <taxon>Lipomycetales</taxon>
        <taxon>Lipomycetaceae</taxon>
        <taxon>Lipomyces</taxon>
    </lineage>
</organism>
<sequence>MADYIADEPIHESPDIRHCIAGDAIISILGYPLVVCDLYLAVADEQVEDALTVILQQGHQQTRGRDCYVDKKATIAPLGWPGYRLTSSELLPATVNACSRKFLAYGSFGVKFIRKHFLASYYTVSVSKTIVLFGCSFL</sequence>
<name>A0AAD7QLL9_9ASCO</name>
<keyword evidence="2" id="KW-1185">Reference proteome</keyword>
<dbReference type="EMBL" id="JARPMG010000012">
    <property type="protein sequence ID" value="KAJ8097116.1"/>
    <property type="molecule type" value="Genomic_DNA"/>
</dbReference>
<protein>
    <submittedName>
        <fullName evidence="1">Uncharacterized protein</fullName>
    </submittedName>
</protein>
<dbReference type="AlphaFoldDB" id="A0AAD7QLL9"/>